<dbReference type="Gene3D" id="3.20.20.300">
    <property type="entry name" value="Glycoside hydrolase, family 3, N-terminal domain"/>
    <property type="match status" value="1"/>
</dbReference>
<evidence type="ECO:0000256" key="3">
    <source>
        <dbReference type="ARBA" id="ARBA00012663"/>
    </source>
</evidence>
<evidence type="ECO:0000313" key="9">
    <source>
        <dbReference type="Proteomes" id="UP000036185"/>
    </source>
</evidence>
<feature type="region of interest" description="Disordered" evidence="6">
    <location>
        <begin position="45"/>
        <end position="79"/>
    </location>
</feature>
<evidence type="ECO:0000259" key="7">
    <source>
        <dbReference type="Pfam" id="PF00933"/>
    </source>
</evidence>
<evidence type="ECO:0000256" key="2">
    <source>
        <dbReference type="ARBA" id="ARBA00005336"/>
    </source>
</evidence>
<keyword evidence="4" id="KW-0378">Hydrolase</keyword>
<evidence type="ECO:0000313" key="8">
    <source>
        <dbReference type="EMBL" id="AKN78025.1"/>
    </source>
</evidence>
<dbReference type="PANTHER" id="PTHR30480:SF13">
    <property type="entry name" value="BETA-HEXOSAMINIDASE"/>
    <property type="match status" value="1"/>
</dbReference>
<dbReference type="SUPFAM" id="SSF51445">
    <property type="entry name" value="(Trans)glycosidases"/>
    <property type="match status" value="1"/>
</dbReference>
<accession>A0ABN4GWV4</accession>
<gene>
    <name evidence="8" type="primary">nagA</name>
    <name evidence="8" type="ORF">CulFRC58_2171</name>
</gene>
<dbReference type="InterPro" id="IPR001764">
    <property type="entry name" value="Glyco_hydro_3_N"/>
</dbReference>
<dbReference type="InterPro" id="IPR050226">
    <property type="entry name" value="NagZ_Beta-hexosaminidase"/>
</dbReference>
<proteinExistence type="inferred from homology"/>
<dbReference type="EC" id="3.2.1.52" evidence="3"/>
<dbReference type="InterPro" id="IPR017853">
    <property type="entry name" value="GH"/>
</dbReference>
<comment type="catalytic activity">
    <reaction evidence="1">
        <text>Hydrolysis of terminal non-reducing N-acetyl-D-hexosamine residues in N-acetyl-beta-D-hexosaminides.</text>
        <dbReference type="EC" id="3.2.1.52"/>
    </reaction>
</comment>
<dbReference type="Proteomes" id="UP000036185">
    <property type="component" value="Chromosome"/>
</dbReference>
<dbReference type="EMBL" id="CP011913">
    <property type="protein sequence ID" value="AKN78025.1"/>
    <property type="molecule type" value="Genomic_DNA"/>
</dbReference>
<comment type="similarity">
    <text evidence="2">Belongs to the glycosyl hydrolase 3 family.</text>
</comment>
<evidence type="ECO:0000256" key="5">
    <source>
        <dbReference type="ARBA" id="ARBA00023295"/>
    </source>
</evidence>
<organism evidence="8 9">
    <name type="scientific">Corynebacterium ulcerans FRC58</name>
    <dbReference type="NCBI Taxonomy" id="1408268"/>
    <lineage>
        <taxon>Bacteria</taxon>
        <taxon>Bacillati</taxon>
        <taxon>Actinomycetota</taxon>
        <taxon>Actinomycetes</taxon>
        <taxon>Mycobacteriales</taxon>
        <taxon>Corynebacteriaceae</taxon>
        <taxon>Corynebacterium</taxon>
    </lineage>
</organism>
<dbReference type="PANTHER" id="PTHR30480">
    <property type="entry name" value="BETA-HEXOSAMINIDASE-RELATED"/>
    <property type="match status" value="1"/>
</dbReference>
<sequence length="398" mass="41365">MRRLRESDSKAIHITIPWFTGWAMHIKRLLAAALLGALAACSDAGTDTDPASTEATTASTTASATQETSAPPSAKTQPNDVRAQAASLMMVGVSNYDDALSALNQGVGGIFIGSGTDPNLLTAPGRNIEALRKAVGRDFSVSIDFEGGRVLRHQGILGTFPSPQVMAQTMTPEQVRGMAKTMGDSLFAHGVTVNFAPVADIDAGLDVVGDRAFSADPTIDAEYAAAFAQGMLDAGVRPVFKHFPGHGRASGDSHTGQVFTPPLGDLENIDLVPYSRINVPGAGVMLGHMVVPDLGSPKNGLPSTLNPAAYQLLRTGSYRGGHPFDGVVYTDDLAMGAVTGIMPVPQAVVASLQAGADQALWVTTAGLKEAIDATVAAVETGAYPRAQFEDSVRRVGVL</sequence>
<reference evidence="8 9" key="1">
    <citation type="journal article" date="2014" name="Int. J. Syst. Evol. Microbiol.">
        <title>Draft Genome Sequence of Corynebacterium ulcerans FRC58, Isolated from the Bronchitic Aspiration of a Patient in France.</title>
        <authorList>
            <person name="Silva Ado S."/>
            <person name="Barauna R.A."/>
            <person name="de Sa P.C."/>
            <person name="das Gracas D.A."/>
            <person name="Carneiro A.R."/>
            <person name="Thouvenin M."/>
            <person name="Azevedo V."/>
            <person name="Badell E."/>
            <person name="Guiso N."/>
            <person name="da Silva A.L."/>
            <person name="Ramos R.T."/>
        </authorList>
    </citation>
    <scope>NUCLEOTIDE SEQUENCE [LARGE SCALE GENOMIC DNA]</scope>
    <source>
        <strain evidence="8 9">FRC58</strain>
    </source>
</reference>
<keyword evidence="5" id="KW-0326">Glycosidase</keyword>
<dbReference type="Pfam" id="PF00933">
    <property type="entry name" value="Glyco_hydro_3"/>
    <property type="match status" value="1"/>
</dbReference>
<evidence type="ECO:0000256" key="1">
    <source>
        <dbReference type="ARBA" id="ARBA00001231"/>
    </source>
</evidence>
<evidence type="ECO:0000256" key="6">
    <source>
        <dbReference type="SAM" id="MobiDB-lite"/>
    </source>
</evidence>
<feature type="domain" description="Glycoside hydrolase family 3 N-terminal" evidence="7">
    <location>
        <begin position="84"/>
        <end position="395"/>
    </location>
</feature>
<feature type="compositionally biased region" description="Low complexity" evidence="6">
    <location>
        <begin position="47"/>
        <end position="74"/>
    </location>
</feature>
<evidence type="ECO:0000256" key="4">
    <source>
        <dbReference type="ARBA" id="ARBA00022801"/>
    </source>
</evidence>
<protein>
    <recommendedName>
        <fullName evidence="3">beta-N-acetylhexosaminidase</fullName>
        <ecNumber evidence="3">3.2.1.52</ecNumber>
    </recommendedName>
</protein>
<dbReference type="InterPro" id="IPR036962">
    <property type="entry name" value="Glyco_hydro_3_N_sf"/>
</dbReference>
<keyword evidence="9" id="KW-1185">Reference proteome</keyword>
<name>A0ABN4GWV4_CORUL</name>